<evidence type="ECO:0000256" key="1">
    <source>
        <dbReference type="ARBA" id="ARBA00001947"/>
    </source>
</evidence>
<keyword evidence="8" id="KW-0732">Signal</keyword>
<evidence type="ECO:0000313" key="11">
    <source>
        <dbReference type="Proteomes" id="UP001162741"/>
    </source>
</evidence>
<proteinExistence type="inferred from homology"/>
<accession>A0ABY6J040</accession>
<dbReference type="Proteomes" id="UP001162741">
    <property type="component" value="Chromosome"/>
</dbReference>
<evidence type="ECO:0000313" key="10">
    <source>
        <dbReference type="EMBL" id="UYQ92990.1"/>
    </source>
</evidence>
<dbReference type="InterPro" id="IPR001431">
    <property type="entry name" value="Pept_M16_Zn_BS"/>
</dbReference>
<dbReference type="RefSeq" id="WP_264281145.1">
    <property type="nucleotide sequence ID" value="NZ_CP107006.1"/>
</dbReference>
<dbReference type="EMBL" id="CP107006">
    <property type="protein sequence ID" value="UYQ92990.1"/>
    <property type="molecule type" value="Genomic_DNA"/>
</dbReference>
<evidence type="ECO:0000256" key="6">
    <source>
        <dbReference type="ARBA" id="ARBA00022833"/>
    </source>
</evidence>
<keyword evidence="7" id="KW-0482">Metalloprotease</keyword>
<keyword evidence="3" id="KW-0645">Protease</keyword>
<dbReference type="PROSITE" id="PS00143">
    <property type="entry name" value="INSULINASE"/>
    <property type="match status" value="1"/>
</dbReference>
<keyword evidence="5" id="KW-0378">Hydrolase</keyword>
<feature type="signal peptide" evidence="8">
    <location>
        <begin position="1"/>
        <end position="20"/>
    </location>
</feature>
<organism evidence="10 11">
    <name type="scientific">Chitinophaga horti</name>
    <dbReference type="NCBI Taxonomy" id="2920382"/>
    <lineage>
        <taxon>Bacteria</taxon>
        <taxon>Pseudomonadati</taxon>
        <taxon>Bacteroidota</taxon>
        <taxon>Chitinophagia</taxon>
        <taxon>Chitinophagales</taxon>
        <taxon>Chitinophagaceae</taxon>
        <taxon>Chitinophaga</taxon>
    </lineage>
</organism>
<evidence type="ECO:0000259" key="9">
    <source>
        <dbReference type="Pfam" id="PF00675"/>
    </source>
</evidence>
<keyword evidence="11" id="KW-1185">Reference proteome</keyword>
<protein>
    <submittedName>
        <fullName evidence="10">Insulinase family protein</fullName>
    </submittedName>
</protein>
<feature type="domain" description="Peptidase M16 N-terminal" evidence="9">
    <location>
        <begin position="58"/>
        <end position="99"/>
    </location>
</feature>
<evidence type="ECO:0000256" key="7">
    <source>
        <dbReference type="ARBA" id="ARBA00023049"/>
    </source>
</evidence>
<evidence type="ECO:0000256" key="2">
    <source>
        <dbReference type="ARBA" id="ARBA00007261"/>
    </source>
</evidence>
<evidence type="ECO:0000256" key="4">
    <source>
        <dbReference type="ARBA" id="ARBA00022723"/>
    </source>
</evidence>
<keyword evidence="6" id="KW-0862">Zinc</keyword>
<dbReference type="SUPFAM" id="SSF63411">
    <property type="entry name" value="LuxS/MPP-like metallohydrolase"/>
    <property type="match status" value="1"/>
</dbReference>
<keyword evidence="4" id="KW-0479">Metal-binding</keyword>
<evidence type="ECO:0000256" key="3">
    <source>
        <dbReference type="ARBA" id="ARBA00022670"/>
    </source>
</evidence>
<reference evidence="10" key="1">
    <citation type="submission" date="2022-10" db="EMBL/GenBank/DDBJ databases">
        <title>Chitinophaga sp. nov., isolated from soil.</title>
        <authorList>
            <person name="Jeon C.O."/>
        </authorList>
    </citation>
    <scope>NUCLEOTIDE SEQUENCE</scope>
    <source>
        <strain evidence="10">R8</strain>
    </source>
</reference>
<dbReference type="InterPro" id="IPR050626">
    <property type="entry name" value="Peptidase_M16"/>
</dbReference>
<feature type="chain" id="PRO_5047037225" evidence="8">
    <location>
        <begin position="21"/>
        <end position="156"/>
    </location>
</feature>
<dbReference type="PANTHER" id="PTHR43690:SF17">
    <property type="entry name" value="PROTEIN YHJJ"/>
    <property type="match status" value="1"/>
</dbReference>
<dbReference type="InterPro" id="IPR011765">
    <property type="entry name" value="Pept_M16_N"/>
</dbReference>
<evidence type="ECO:0000256" key="5">
    <source>
        <dbReference type="ARBA" id="ARBA00022801"/>
    </source>
</evidence>
<sequence>MKMFKLLFITLFAGAVNVSAQSAWKEATSGGYTYKYIPSDPMKARFYTLKNGLTVILSVNNKEPRIQTLIGTRAGSNSDPADHTGLAHYLEHLLFKGTSMVRWTGQRKNLTWTRSNRCTTRTIVLPTMRSVQTFTGRSTACRDWRRNMRSRTSTTK</sequence>
<comment type="cofactor">
    <cofactor evidence="1">
        <name>Zn(2+)</name>
        <dbReference type="ChEBI" id="CHEBI:29105"/>
    </cofactor>
</comment>
<name>A0ABY6J040_9BACT</name>
<gene>
    <name evidence="10" type="ORF">MKQ68_23195</name>
</gene>
<comment type="similarity">
    <text evidence="2">Belongs to the peptidase M16 family.</text>
</comment>
<evidence type="ECO:0000256" key="8">
    <source>
        <dbReference type="SAM" id="SignalP"/>
    </source>
</evidence>
<dbReference type="Gene3D" id="3.30.830.10">
    <property type="entry name" value="Metalloenzyme, LuxS/M16 peptidase-like"/>
    <property type="match status" value="1"/>
</dbReference>
<dbReference type="PANTHER" id="PTHR43690">
    <property type="entry name" value="NARDILYSIN"/>
    <property type="match status" value="1"/>
</dbReference>
<dbReference type="InterPro" id="IPR011249">
    <property type="entry name" value="Metalloenz_LuxS/M16"/>
</dbReference>
<dbReference type="Pfam" id="PF00675">
    <property type="entry name" value="Peptidase_M16"/>
    <property type="match status" value="1"/>
</dbReference>